<accession>E9EGG2</accession>
<dbReference type="AlphaFoldDB" id="E9EGG2"/>
<evidence type="ECO:0000313" key="1">
    <source>
        <dbReference type="EMBL" id="EFY84976.1"/>
    </source>
</evidence>
<reference evidence="1 2" key="1">
    <citation type="journal article" date="2011" name="PLoS Genet.">
        <title>Genome sequencing and comparative transcriptomics of the model entomopathogenic fungi Metarhizium anisopliae and M. acridum.</title>
        <authorList>
            <person name="Gao Q."/>
            <person name="Jin K."/>
            <person name="Ying S.H."/>
            <person name="Zhang Y."/>
            <person name="Xiao G."/>
            <person name="Shang Y."/>
            <person name="Duan Z."/>
            <person name="Hu X."/>
            <person name="Xie X.Q."/>
            <person name="Zhou G."/>
            <person name="Peng G."/>
            <person name="Luo Z."/>
            <person name="Huang W."/>
            <person name="Wang B."/>
            <person name="Fang W."/>
            <person name="Wang S."/>
            <person name="Zhong Y."/>
            <person name="Ma L.J."/>
            <person name="St Leger R.J."/>
            <person name="Zhao G.P."/>
            <person name="Pei Y."/>
            <person name="Feng M.G."/>
            <person name="Xia Y."/>
            <person name="Wang C."/>
        </authorList>
    </citation>
    <scope>NUCLEOTIDE SEQUENCE [LARGE SCALE GENOMIC DNA]</scope>
    <source>
        <strain evidence="1 2">CQMa 102</strain>
    </source>
</reference>
<gene>
    <name evidence="1" type="ORF">MAC_08960</name>
</gene>
<proteinExistence type="predicted"/>
<dbReference type="Proteomes" id="UP000002499">
    <property type="component" value="Unassembled WGS sequence"/>
</dbReference>
<evidence type="ECO:0000313" key="2">
    <source>
        <dbReference type="Proteomes" id="UP000002499"/>
    </source>
</evidence>
<organism evidence="2">
    <name type="scientific">Metarhizium acridum (strain CQMa 102)</name>
    <dbReference type="NCBI Taxonomy" id="655827"/>
    <lineage>
        <taxon>Eukaryota</taxon>
        <taxon>Fungi</taxon>
        <taxon>Dikarya</taxon>
        <taxon>Ascomycota</taxon>
        <taxon>Pezizomycotina</taxon>
        <taxon>Sordariomycetes</taxon>
        <taxon>Hypocreomycetidae</taxon>
        <taxon>Hypocreales</taxon>
        <taxon>Clavicipitaceae</taxon>
        <taxon>Metarhizium</taxon>
    </lineage>
</organism>
<dbReference type="OrthoDB" id="2322999at2759"/>
<dbReference type="HOGENOM" id="CLU_081054_0_0_1"/>
<keyword evidence="2" id="KW-1185">Reference proteome</keyword>
<dbReference type="EMBL" id="GL698595">
    <property type="protein sequence ID" value="EFY84976.1"/>
    <property type="molecule type" value="Genomic_DNA"/>
</dbReference>
<dbReference type="InParanoid" id="E9EGG2"/>
<sequence>MRDAAADNVMAHAKLIGFVASHGLSEHFSLHLIHKHFDIPEGRIMVYEAIKGLARAEFVLCSPRKPDDCTHLRGLYSMDVFALTDKNLRQEVLTEFEMSELLSTVLAHDPTWLPQDLEPGQFTTTDWIATADYAAYAKGPSPAVPGIIDLKCLRTRVKRHYNVTCSRTKSGAHYQGRPVHNRELLLDGQPLLETCEAYRIFSHARKVVSASSSPLHSLEELPTFPN</sequence>
<name>E9EGG2_METAQ</name>
<protein>
    <submittedName>
        <fullName evidence="1">Uncharacterized protein</fullName>
    </submittedName>
</protein>